<dbReference type="InterPro" id="IPR057326">
    <property type="entry name" value="KR_dom"/>
</dbReference>
<dbReference type="PATRIC" id="fig|271.14.peg.2275"/>
<evidence type="ECO:0000256" key="1">
    <source>
        <dbReference type="ARBA" id="ARBA00006484"/>
    </source>
</evidence>
<dbReference type="InterPro" id="IPR002347">
    <property type="entry name" value="SDR_fam"/>
</dbReference>
<feature type="domain" description="Ketoreductase" evidence="3">
    <location>
        <begin position="1"/>
        <end position="178"/>
    </location>
</feature>
<dbReference type="Gene3D" id="3.40.50.720">
    <property type="entry name" value="NAD(P)-binding Rossmann-like Domain"/>
    <property type="match status" value="1"/>
</dbReference>
<comment type="similarity">
    <text evidence="1">Belongs to the short-chain dehydrogenases/reductases (SDR) family.</text>
</comment>
<dbReference type="PANTHER" id="PTHR44196">
    <property type="entry name" value="DEHYDROGENASE/REDUCTASE SDR FAMILY MEMBER 7B"/>
    <property type="match status" value="1"/>
</dbReference>
<dbReference type="PROSITE" id="PS00061">
    <property type="entry name" value="ADH_SHORT"/>
    <property type="match status" value="1"/>
</dbReference>
<dbReference type="EMBL" id="LHCI01000106">
    <property type="protein sequence ID" value="KOX91001.1"/>
    <property type="molecule type" value="Genomic_DNA"/>
</dbReference>
<comment type="caution">
    <text evidence="4">The sequence shown here is derived from an EMBL/GenBank/DDBJ whole genome shotgun (WGS) entry which is preliminary data.</text>
</comment>
<dbReference type="InterPro" id="IPR020904">
    <property type="entry name" value="Sc_DH/Rdtase_CS"/>
</dbReference>
<dbReference type="GO" id="GO:0008874">
    <property type="term" value="F:gluconate 5-dehydrogenase activity"/>
    <property type="evidence" value="ECO:0007669"/>
    <property type="project" value="UniProtKB-EC"/>
</dbReference>
<reference evidence="4 5" key="1">
    <citation type="submission" date="2015-07" db="EMBL/GenBank/DDBJ databases">
        <authorList>
            <person name="Noorani M."/>
        </authorList>
    </citation>
    <scope>NUCLEOTIDE SEQUENCE [LARGE SCALE GENOMIC DNA]</scope>
    <source>
        <strain evidence="5">ATCC 25104 / DSM 625 / JCM 10724 / NBRC 103206 / NCIMB 11243 / YT-1</strain>
    </source>
</reference>
<dbReference type="GO" id="GO:0016020">
    <property type="term" value="C:membrane"/>
    <property type="evidence" value="ECO:0007669"/>
    <property type="project" value="TreeGrafter"/>
</dbReference>
<name>A0A0M9AHY0_THEAQ</name>
<evidence type="ECO:0000259" key="3">
    <source>
        <dbReference type="SMART" id="SM00822"/>
    </source>
</evidence>
<proteinExistence type="inferred from homology"/>
<organism evidence="4 5">
    <name type="scientific">Thermus aquaticus</name>
    <dbReference type="NCBI Taxonomy" id="271"/>
    <lineage>
        <taxon>Bacteria</taxon>
        <taxon>Thermotogati</taxon>
        <taxon>Deinococcota</taxon>
        <taxon>Deinococci</taxon>
        <taxon>Thermales</taxon>
        <taxon>Thermaceae</taxon>
        <taxon>Thermus</taxon>
    </lineage>
</organism>
<evidence type="ECO:0000256" key="2">
    <source>
        <dbReference type="ARBA" id="ARBA00023002"/>
    </source>
</evidence>
<dbReference type="PANTHER" id="PTHR44196:SF1">
    <property type="entry name" value="DEHYDROGENASE_REDUCTASE SDR FAMILY MEMBER 7B"/>
    <property type="match status" value="1"/>
</dbReference>
<dbReference type="PRINTS" id="PR00081">
    <property type="entry name" value="GDHRDH"/>
</dbReference>
<accession>A0A0M9AHY0</accession>
<dbReference type="AlphaFoldDB" id="A0A0M9AHY0"/>
<keyword evidence="2 4" id="KW-0560">Oxidoreductase</keyword>
<evidence type="ECO:0000313" key="5">
    <source>
        <dbReference type="Proteomes" id="UP000037685"/>
    </source>
</evidence>
<dbReference type="RefSeq" id="WP_053768429.1">
    <property type="nucleotide sequence ID" value="NZ_LHCI01000106.1"/>
</dbReference>
<evidence type="ECO:0000313" key="4">
    <source>
        <dbReference type="EMBL" id="KOX91001.1"/>
    </source>
</evidence>
<dbReference type="SUPFAM" id="SSF51735">
    <property type="entry name" value="NAD(P)-binding Rossmann-fold domains"/>
    <property type="match status" value="1"/>
</dbReference>
<gene>
    <name evidence="4" type="primary">gno_3</name>
    <name evidence="4" type="ORF">BVI061214_02202</name>
</gene>
<dbReference type="Pfam" id="PF00106">
    <property type="entry name" value="adh_short"/>
    <property type="match status" value="1"/>
</dbReference>
<dbReference type="Proteomes" id="UP000037685">
    <property type="component" value="Unassembled WGS sequence"/>
</dbReference>
<dbReference type="SMART" id="SM00822">
    <property type="entry name" value="PKS_KR"/>
    <property type="match status" value="1"/>
</dbReference>
<protein>
    <submittedName>
        <fullName evidence="4">Gluconate 5-dehydrogenase</fullName>
        <ecNumber evidence="4">1.1.1.69</ecNumber>
    </submittedName>
</protein>
<sequence>MRVLITGATGGLGGALARALKGQELFLSGRRAGPLLELAQAVGGRALPADLSDELEARALLEEVGPLDLLFHAVGVAGRHPVREVSREALEGMLAAHLLTAAFLLKHARFNKGARAVFFGAYPAYVRVPGFAAYAAAKGALEAYVEAARKELAREGVHLVLVRLPAVATGLWTPLGGPPKGALSPEEAAGRVLEGVLRDPPPQVLEV</sequence>
<dbReference type="EC" id="1.1.1.69" evidence="4"/>
<dbReference type="InterPro" id="IPR036291">
    <property type="entry name" value="NAD(P)-bd_dom_sf"/>
</dbReference>